<protein>
    <recommendedName>
        <fullName evidence="9">Type II secretion system protein GspC N-terminal domain-containing protein</fullName>
    </recommendedName>
</protein>
<gene>
    <name evidence="10" type="ORF">MNBD_GAMMA03-97</name>
</gene>
<accession>A0A3B0VYB2</accession>
<dbReference type="Gene3D" id="2.30.42.10">
    <property type="match status" value="1"/>
</dbReference>
<dbReference type="InterPro" id="IPR024961">
    <property type="entry name" value="T2SS_GspC_N"/>
</dbReference>
<reference evidence="10" key="1">
    <citation type="submission" date="2018-06" db="EMBL/GenBank/DDBJ databases">
        <authorList>
            <person name="Zhirakovskaya E."/>
        </authorList>
    </citation>
    <scope>NUCLEOTIDE SEQUENCE</scope>
</reference>
<evidence type="ECO:0000259" key="9">
    <source>
        <dbReference type="Pfam" id="PF11356"/>
    </source>
</evidence>
<feature type="domain" description="Type II secretion system protein GspC N-terminal" evidence="9">
    <location>
        <begin position="23"/>
        <end position="154"/>
    </location>
</feature>
<organism evidence="10">
    <name type="scientific">hydrothermal vent metagenome</name>
    <dbReference type="NCBI Taxonomy" id="652676"/>
    <lineage>
        <taxon>unclassified sequences</taxon>
        <taxon>metagenomes</taxon>
        <taxon>ecological metagenomes</taxon>
    </lineage>
</organism>
<dbReference type="AlphaFoldDB" id="A0A3B0VYB2"/>
<keyword evidence="6" id="KW-0653">Protein transport</keyword>
<keyword evidence="3" id="KW-1003">Cell membrane</keyword>
<dbReference type="EMBL" id="UOFC01000219">
    <property type="protein sequence ID" value="VAW48618.1"/>
    <property type="molecule type" value="Genomic_DNA"/>
</dbReference>
<keyword evidence="5" id="KW-0812">Transmembrane</keyword>
<evidence type="ECO:0000256" key="1">
    <source>
        <dbReference type="ARBA" id="ARBA00004533"/>
    </source>
</evidence>
<evidence type="ECO:0000256" key="3">
    <source>
        <dbReference type="ARBA" id="ARBA00022475"/>
    </source>
</evidence>
<evidence type="ECO:0000256" key="8">
    <source>
        <dbReference type="ARBA" id="ARBA00023136"/>
    </source>
</evidence>
<keyword evidence="2" id="KW-0813">Transport</keyword>
<evidence type="ECO:0000256" key="2">
    <source>
        <dbReference type="ARBA" id="ARBA00022448"/>
    </source>
</evidence>
<proteinExistence type="predicted"/>
<keyword evidence="4" id="KW-0997">Cell inner membrane</keyword>
<evidence type="ECO:0000256" key="7">
    <source>
        <dbReference type="ARBA" id="ARBA00022989"/>
    </source>
</evidence>
<comment type="subcellular location">
    <subcellularLocation>
        <location evidence="1">Cell inner membrane</location>
    </subcellularLocation>
</comment>
<sequence>MSIWLSRVDLQAVSHYASKILLVLTVLLLGWQLGSMLSFSLQSPVVLTSPSLQKNTVSNNALPRVVSIDLLGHQAVEPSAKDMQKQSDVTETQLNLKVWGIIALPDNKGLVIVQSGSETLLASVGENIQDGVVLEEVYSDYVVIDHNGVLEKLLMVEDNLLLESDAFGLKNSDAPVTDLEKVTKELKKSPMKIMQYVRFQLINAGKHDASMKLWPKKETEVFSALGLEPGDVLKMVNGRSIAQLMQKPTLWQEVLNESVLEMEIERQKQVEFLVIELN</sequence>
<dbReference type="Pfam" id="PF11356">
    <property type="entry name" value="T2SSC"/>
    <property type="match status" value="1"/>
</dbReference>
<evidence type="ECO:0000256" key="4">
    <source>
        <dbReference type="ARBA" id="ARBA00022519"/>
    </source>
</evidence>
<keyword evidence="7" id="KW-1133">Transmembrane helix</keyword>
<evidence type="ECO:0000256" key="6">
    <source>
        <dbReference type="ARBA" id="ARBA00022927"/>
    </source>
</evidence>
<dbReference type="GO" id="GO:0005886">
    <property type="term" value="C:plasma membrane"/>
    <property type="evidence" value="ECO:0007669"/>
    <property type="project" value="UniProtKB-SubCell"/>
</dbReference>
<keyword evidence="8" id="KW-0472">Membrane</keyword>
<dbReference type="GO" id="GO:0015031">
    <property type="term" value="P:protein transport"/>
    <property type="evidence" value="ECO:0007669"/>
    <property type="project" value="UniProtKB-KW"/>
</dbReference>
<dbReference type="SUPFAM" id="SSF50156">
    <property type="entry name" value="PDZ domain-like"/>
    <property type="match status" value="1"/>
</dbReference>
<dbReference type="Gene3D" id="2.30.30.830">
    <property type="match status" value="1"/>
</dbReference>
<evidence type="ECO:0000256" key="5">
    <source>
        <dbReference type="ARBA" id="ARBA00022692"/>
    </source>
</evidence>
<name>A0A3B0VYB2_9ZZZZ</name>
<dbReference type="InterPro" id="IPR036034">
    <property type="entry name" value="PDZ_sf"/>
</dbReference>
<evidence type="ECO:0000313" key="10">
    <source>
        <dbReference type="EMBL" id="VAW48618.1"/>
    </source>
</evidence>